<sequence length="116" mass="13331">MRSIMIFFIVILFACSSKSPSYIQGYIYNEGRNPLKGIKVVDPNNKTVFSITNDQGYFRINQMINGRYLDVIIKSKKIGSVYIARIHPEKGVNYAFIEGRNDTLFISLKEEKIISQ</sequence>
<gene>
    <name evidence="1" type="ORF">GCM10022289_13210</name>
</gene>
<dbReference type="EMBL" id="BAABBY010000003">
    <property type="protein sequence ID" value="GAA4200825.1"/>
    <property type="molecule type" value="Genomic_DNA"/>
</dbReference>
<comment type="caution">
    <text evidence="1">The sequence shown here is derived from an EMBL/GenBank/DDBJ whole genome shotgun (WGS) entry which is preliminary data.</text>
</comment>
<name>A0ABP8B8Z7_9SPHI</name>
<dbReference type="PROSITE" id="PS51257">
    <property type="entry name" value="PROKAR_LIPOPROTEIN"/>
    <property type="match status" value="1"/>
</dbReference>
<dbReference type="Proteomes" id="UP001501772">
    <property type="component" value="Unassembled WGS sequence"/>
</dbReference>
<evidence type="ECO:0000313" key="2">
    <source>
        <dbReference type="Proteomes" id="UP001501772"/>
    </source>
</evidence>
<dbReference type="SUPFAM" id="SSF49478">
    <property type="entry name" value="Cna protein B-type domain"/>
    <property type="match status" value="1"/>
</dbReference>
<keyword evidence="2" id="KW-1185">Reference proteome</keyword>
<evidence type="ECO:0000313" key="1">
    <source>
        <dbReference type="EMBL" id="GAA4200825.1"/>
    </source>
</evidence>
<evidence type="ECO:0008006" key="3">
    <source>
        <dbReference type="Google" id="ProtNLM"/>
    </source>
</evidence>
<accession>A0ABP8B8Z7</accession>
<reference evidence="2" key="1">
    <citation type="journal article" date="2019" name="Int. J. Syst. Evol. Microbiol.">
        <title>The Global Catalogue of Microorganisms (GCM) 10K type strain sequencing project: providing services to taxonomists for standard genome sequencing and annotation.</title>
        <authorList>
            <consortium name="The Broad Institute Genomics Platform"/>
            <consortium name="The Broad Institute Genome Sequencing Center for Infectious Disease"/>
            <person name="Wu L."/>
            <person name="Ma J."/>
        </authorList>
    </citation>
    <scope>NUCLEOTIDE SEQUENCE [LARGE SCALE GENOMIC DNA]</scope>
    <source>
        <strain evidence="2">JCM 17626</strain>
    </source>
</reference>
<organism evidence="1 2">
    <name type="scientific">Pedobacter jeongneungensis</name>
    <dbReference type="NCBI Taxonomy" id="947309"/>
    <lineage>
        <taxon>Bacteria</taxon>
        <taxon>Pseudomonadati</taxon>
        <taxon>Bacteroidota</taxon>
        <taxon>Sphingobacteriia</taxon>
        <taxon>Sphingobacteriales</taxon>
        <taxon>Sphingobacteriaceae</taxon>
        <taxon>Pedobacter</taxon>
    </lineage>
</organism>
<dbReference type="RefSeq" id="WP_344850521.1">
    <property type="nucleotide sequence ID" value="NZ_BAABBY010000003.1"/>
</dbReference>
<proteinExistence type="predicted"/>
<protein>
    <recommendedName>
        <fullName evidence="3">Carboxypeptidase regulatory-like domain-containing protein</fullName>
    </recommendedName>
</protein>